<evidence type="ECO:0000313" key="12">
    <source>
        <dbReference type="EMBL" id="AMS01607.1"/>
    </source>
</evidence>
<evidence type="ECO:0000256" key="2">
    <source>
        <dbReference type="ARBA" id="ARBA00006597"/>
    </source>
</evidence>
<dbReference type="GO" id="GO:0047134">
    <property type="term" value="F:protein-disulfide reductase [NAD(P)H] activity"/>
    <property type="evidence" value="ECO:0007669"/>
    <property type="project" value="TreeGrafter"/>
</dbReference>
<name>A0A142K674_9CAUD</name>
<dbReference type="InterPro" id="IPR034768">
    <property type="entry name" value="4FE4S_WBL"/>
</dbReference>
<evidence type="ECO:0000256" key="7">
    <source>
        <dbReference type="ARBA" id="ARBA00023015"/>
    </source>
</evidence>
<evidence type="ECO:0000256" key="3">
    <source>
        <dbReference type="ARBA" id="ARBA00022485"/>
    </source>
</evidence>
<evidence type="ECO:0000256" key="6">
    <source>
        <dbReference type="ARBA" id="ARBA00023014"/>
    </source>
</evidence>
<keyword evidence="8" id="KW-0238">DNA-binding</keyword>
<keyword evidence="5" id="KW-0408">Iron</keyword>
<keyword evidence="3" id="KW-0004">4Fe-4S</keyword>
<keyword evidence="13" id="KW-1185">Reference proteome</keyword>
<sequence length="86" mass="9576">MPMPLSTPSAPAPGFHGLGLCAQTDPDTFFPERVNSATTRYAKEICLQCSFRGACLQWALNRGEEHGVWGGLDERERRNLRRARTA</sequence>
<protein>
    <submittedName>
        <fullName evidence="12">WhiB family transcription factor</fullName>
    </submittedName>
</protein>
<evidence type="ECO:0000259" key="11">
    <source>
        <dbReference type="PROSITE" id="PS51674"/>
    </source>
</evidence>
<evidence type="ECO:0000256" key="1">
    <source>
        <dbReference type="ARBA" id="ARBA00001966"/>
    </source>
</evidence>
<dbReference type="EMBL" id="KU958700">
    <property type="protein sequence ID" value="AMS01607.1"/>
    <property type="molecule type" value="Genomic_DNA"/>
</dbReference>
<gene>
    <name evidence="12" type="ORF">SEA_CHYMERA_48</name>
</gene>
<dbReference type="GO" id="GO:0003677">
    <property type="term" value="F:DNA binding"/>
    <property type="evidence" value="ECO:0007669"/>
    <property type="project" value="UniProtKB-KW"/>
</dbReference>
<keyword evidence="10" id="KW-0804">Transcription</keyword>
<evidence type="ECO:0000256" key="4">
    <source>
        <dbReference type="ARBA" id="ARBA00022723"/>
    </source>
</evidence>
<dbReference type="Pfam" id="PF02467">
    <property type="entry name" value="Whib"/>
    <property type="match status" value="1"/>
</dbReference>
<dbReference type="GO" id="GO:0045892">
    <property type="term" value="P:negative regulation of DNA-templated transcription"/>
    <property type="evidence" value="ECO:0007669"/>
    <property type="project" value="TreeGrafter"/>
</dbReference>
<dbReference type="Proteomes" id="UP000223789">
    <property type="component" value="Segment"/>
</dbReference>
<dbReference type="GO" id="GO:0046872">
    <property type="term" value="F:metal ion binding"/>
    <property type="evidence" value="ECO:0007669"/>
    <property type="project" value="UniProtKB-KW"/>
</dbReference>
<comment type="similarity">
    <text evidence="2">Belongs to the WhiB family.</text>
</comment>
<dbReference type="PROSITE" id="PS51674">
    <property type="entry name" value="4FE4S_WBL"/>
    <property type="match status" value="1"/>
</dbReference>
<feature type="domain" description="4Fe-4S Wbl-type" evidence="11">
    <location>
        <begin position="20"/>
        <end position="79"/>
    </location>
</feature>
<dbReference type="GO" id="GO:0051539">
    <property type="term" value="F:4 iron, 4 sulfur cluster binding"/>
    <property type="evidence" value="ECO:0007669"/>
    <property type="project" value="UniProtKB-KW"/>
</dbReference>
<organism evidence="12 13">
    <name type="scientific">Streptomyces phage Chymera</name>
    <dbReference type="NCBI Taxonomy" id="1821728"/>
    <lineage>
        <taxon>Viruses</taxon>
        <taxon>Duplodnaviria</taxon>
        <taxon>Heunggongvirae</taxon>
        <taxon>Uroviricota</taxon>
        <taxon>Caudoviricetes</taxon>
        <taxon>Chymeravirus</taxon>
        <taxon>Chymeravirus chymera</taxon>
    </lineage>
</organism>
<keyword evidence="7" id="KW-0805">Transcription regulation</keyword>
<evidence type="ECO:0000256" key="5">
    <source>
        <dbReference type="ARBA" id="ARBA00023004"/>
    </source>
</evidence>
<evidence type="ECO:0000313" key="13">
    <source>
        <dbReference type="Proteomes" id="UP000223789"/>
    </source>
</evidence>
<dbReference type="PANTHER" id="PTHR38839:SF4">
    <property type="entry name" value="TRANSCRIPTIONAL REGULATOR WHIB"/>
    <property type="match status" value="1"/>
</dbReference>
<dbReference type="HAMAP" id="MF_01479">
    <property type="entry name" value="WhiB"/>
    <property type="match status" value="1"/>
</dbReference>
<evidence type="ECO:0000256" key="9">
    <source>
        <dbReference type="ARBA" id="ARBA00023157"/>
    </source>
</evidence>
<keyword evidence="4" id="KW-0479">Metal-binding</keyword>
<evidence type="ECO:0000256" key="8">
    <source>
        <dbReference type="ARBA" id="ARBA00023125"/>
    </source>
</evidence>
<evidence type="ECO:0000256" key="10">
    <source>
        <dbReference type="ARBA" id="ARBA00023163"/>
    </source>
</evidence>
<keyword evidence="9" id="KW-1015">Disulfide bond</keyword>
<comment type="cofactor">
    <cofactor evidence="1">
        <name>[4Fe-4S] cluster</name>
        <dbReference type="ChEBI" id="CHEBI:49883"/>
    </cofactor>
</comment>
<proteinExistence type="inferred from homology"/>
<dbReference type="PANTHER" id="PTHR38839">
    <property type="entry name" value="TRANSCRIPTIONAL REGULATOR WHID-RELATED"/>
    <property type="match status" value="1"/>
</dbReference>
<keyword evidence="6" id="KW-0411">Iron-sulfur</keyword>
<reference evidence="12 13" key="1">
    <citation type="submission" date="2016-03" db="EMBL/GenBank/DDBJ databases">
        <authorList>
            <person name="Ploux O."/>
        </authorList>
    </citation>
    <scope>NUCLEOTIDE SEQUENCE [LARGE SCALE GENOMIC DNA]</scope>
</reference>
<dbReference type="InterPro" id="IPR003482">
    <property type="entry name" value="Whib"/>
</dbReference>
<accession>A0A142K674</accession>